<evidence type="ECO:0000313" key="3">
    <source>
        <dbReference type="Proteomes" id="UP000324222"/>
    </source>
</evidence>
<sequence length="104" mass="11611">MSSLQPGPQPQPQPTLTHACTTTTTTTITTTTFASLHKKDASQPLPRQLSESRHNTPDTRLRITSPAKSGRMILFLTHSNYHSPSMHDAHSYVIVRELLNKKHV</sequence>
<proteinExistence type="predicted"/>
<protein>
    <submittedName>
        <fullName evidence="2">Uncharacterized protein</fullName>
    </submittedName>
</protein>
<organism evidence="2 3">
    <name type="scientific">Portunus trituberculatus</name>
    <name type="common">Swimming crab</name>
    <name type="synonym">Neptunus trituberculatus</name>
    <dbReference type="NCBI Taxonomy" id="210409"/>
    <lineage>
        <taxon>Eukaryota</taxon>
        <taxon>Metazoa</taxon>
        <taxon>Ecdysozoa</taxon>
        <taxon>Arthropoda</taxon>
        <taxon>Crustacea</taxon>
        <taxon>Multicrustacea</taxon>
        <taxon>Malacostraca</taxon>
        <taxon>Eumalacostraca</taxon>
        <taxon>Eucarida</taxon>
        <taxon>Decapoda</taxon>
        <taxon>Pleocyemata</taxon>
        <taxon>Brachyura</taxon>
        <taxon>Eubrachyura</taxon>
        <taxon>Portunoidea</taxon>
        <taxon>Portunidae</taxon>
        <taxon>Portuninae</taxon>
        <taxon>Portunus</taxon>
    </lineage>
</organism>
<dbReference type="EMBL" id="VSRR010153103">
    <property type="protein sequence ID" value="MPD06814.1"/>
    <property type="molecule type" value="Genomic_DNA"/>
</dbReference>
<keyword evidence="3" id="KW-1185">Reference proteome</keyword>
<comment type="caution">
    <text evidence="2">The sequence shown here is derived from an EMBL/GenBank/DDBJ whole genome shotgun (WGS) entry which is preliminary data.</text>
</comment>
<name>A0A5B7KIU4_PORTR</name>
<evidence type="ECO:0000313" key="2">
    <source>
        <dbReference type="EMBL" id="MPD06814.1"/>
    </source>
</evidence>
<dbReference type="Proteomes" id="UP000324222">
    <property type="component" value="Unassembled WGS sequence"/>
</dbReference>
<gene>
    <name evidence="2" type="ORF">E2C01_102643</name>
</gene>
<feature type="compositionally biased region" description="Basic and acidic residues" evidence="1">
    <location>
        <begin position="50"/>
        <end position="61"/>
    </location>
</feature>
<evidence type="ECO:0000256" key="1">
    <source>
        <dbReference type="SAM" id="MobiDB-lite"/>
    </source>
</evidence>
<feature type="region of interest" description="Disordered" evidence="1">
    <location>
        <begin position="34"/>
        <end position="65"/>
    </location>
</feature>
<dbReference type="AlphaFoldDB" id="A0A5B7KIU4"/>
<accession>A0A5B7KIU4</accession>
<reference evidence="2 3" key="1">
    <citation type="submission" date="2019-05" db="EMBL/GenBank/DDBJ databases">
        <title>Another draft genome of Portunus trituberculatus and its Hox gene families provides insights of decapod evolution.</title>
        <authorList>
            <person name="Jeong J.-H."/>
            <person name="Song I."/>
            <person name="Kim S."/>
            <person name="Choi T."/>
            <person name="Kim D."/>
            <person name="Ryu S."/>
            <person name="Kim W."/>
        </authorList>
    </citation>
    <scope>NUCLEOTIDE SEQUENCE [LARGE SCALE GENOMIC DNA]</scope>
    <source>
        <tissue evidence="2">Muscle</tissue>
    </source>
</reference>